<dbReference type="AlphaFoldDB" id="A0A0F9TIA4"/>
<reference evidence="1" key="1">
    <citation type="journal article" date="2015" name="Nature">
        <title>Complex archaea that bridge the gap between prokaryotes and eukaryotes.</title>
        <authorList>
            <person name="Spang A."/>
            <person name="Saw J.H."/>
            <person name="Jorgensen S.L."/>
            <person name="Zaremba-Niedzwiedzka K."/>
            <person name="Martijn J."/>
            <person name="Lind A.E."/>
            <person name="van Eijk R."/>
            <person name="Schleper C."/>
            <person name="Guy L."/>
            <person name="Ettema T.J."/>
        </authorList>
    </citation>
    <scope>NUCLEOTIDE SEQUENCE</scope>
</reference>
<protein>
    <submittedName>
        <fullName evidence="1">Uncharacterized protein</fullName>
    </submittedName>
</protein>
<proteinExistence type="predicted"/>
<name>A0A0F9TIA4_9ZZZZ</name>
<evidence type="ECO:0000313" key="1">
    <source>
        <dbReference type="EMBL" id="KKN74627.1"/>
    </source>
</evidence>
<accession>A0A0F9TIA4</accession>
<organism evidence="1">
    <name type="scientific">marine sediment metagenome</name>
    <dbReference type="NCBI Taxonomy" id="412755"/>
    <lineage>
        <taxon>unclassified sequences</taxon>
        <taxon>metagenomes</taxon>
        <taxon>ecological metagenomes</taxon>
    </lineage>
</organism>
<comment type="caution">
    <text evidence="1">The sequence shown here is derived from an EMBL/GenBank/DDBJ whole genome shotgun (WGS) entry which is preliminary data.</text>
</comment>
<dbReference type="EMBL" id="LAZR01000322">
    <property type="protein sequence ID" value="KKN74627.1"/>
    <property type="molecule type" value="Genomic_DNA"/>
</dbReference>
<sequence length="89" mass="10336">MHPTPIDLGSNFSDMKLSKKEIVERYPDGKISYIETRAVIAPLWAGEYPNRRVSTDGIMWIRVGVNKKYNPDGSLRWEIKYDNYGKMVK</sequence>
<gene>
    <name evidence="1" type="ORF">LCGC14_0388290</name>
</gene>